<gene>
    <name evidence="2" type="ORF">LMH87_004872</name>
</gene>
<dbReference type="RefSeq" id="XP_056049712.1">
    <property type="nucleotide sequence ID" value="XM_056196155.1"/>
</dbReference>
<reference evidence="2" key="1">
    <citation type="journal article" date="2023" name="Access Microbiol">
        <title>De-novo genome assembly for Akanthomyces muscarius, a biocontrol agent of insect agricultural pests.</title>
        <authorList>
            <person name="Erdos Z."/>
            <person name="Studholme D.J."/>
            <person name="Raymond B."/>
            <person name="Sharma M."/>
        </authorList>
    </citation>
    <scope>NUCLEOTIDE SEQUENCE</scope>
    <source>
        <strain evidence="2">Ve6</strain>
    </source>
</reference>
<dbReference type="Proteomes" id="UP001144673">
    <property type="component" value="Chromosome 2"/>
</dbReference>
<evidence type="ECO:0000313" key="2">
    <source>
        <dbReference type="EMBL" id="KAJ4146042.1"/>
    </source>
</evidence>
<keyword evidence="1" id="KW-0472">Membrane</keyword>
<organism evidence="2 3">
    <name type="scientific">Akanthomyces muscarius</name>
    <name type="common">Entomopathogenic fungus</name>
    <name type="synonym">Lecanicillium muscarium</name>
    <dbReference type="NCBI Taxonomy" id="2231603"/>
    <lineage>
        <taxon>Eukaryota</taxon>
        <taxon>Fungi</taxon>
        <taxon>Dikarya</taxon>
        <taxon>Ascomycota</taxon>
        <taxon>Pezizomycotina</taxon>
        <taxon>Sordariomycetes</taxon>
        <taxon>Hypocreomycetidae</taxon>
        <taxon>Hypocreales</taxon>
        <taxon>Cordycipitaceae</taxon>
        <taxon>Akanthomyces</taxon>
    </lineage>
</organism>
<protein>
    <submittedName>
        <fullName evidence="2">Uncharacterized protein</fullName>
    </submittedName>
</protein>
<name>A0A9W8Q6I5_AKAMU</name>
<accession>A0A9W8Q6I5</accession>
<proteinExistence type="predicted"/>
<keyword evidence="1" id="KW-0812">Transmembrane</keyword>
<dbReference type="AlphaFoldDB" id="A0A9W8Q6I5"/>
<sequence length="78" mass="8852">MGTAFRRVSALCVVVCDYSARRCSAMDRPVDELVGEMACLPLFFFFFFSLSYLMQSIILSATPLARQFGRYSSGYRDL</sequence>
<evidence type="ECO:0000256" key="1">
    <source>
        <dbReference type="SAM" id="Phobius"/>
    </source>
</evidence>
<comment type="caution">
    <text evidence="2">The sequence shown here is derived from an EMBL/GenBank/DDBJ whole genome shotgun (WGS) entry which is preliminary data.</text>
</comment>
<dbReference type="GeneID" id="80892031"/>
<keyword evidence="3" id="KW-1185">Reference proteome</keyword>
<feature type="transmembrane region" description="Helical" evidence="1">
    <location>
        <begin position="41"/>
        <end position="61"/>
    </location>
</feature>
<dbReference type="EMBL" id="JAJHUN010000011">
    <property type="protein sequence ID" value="KAJ4146042.1"/>
    <property type="molecule type" value="Genomic_DNA"/>
</dbReference>
<keyword evidence="1" id="KW-1133">Transmembrane helix</keyword>
<evidence type="ECO:0000313" key="3">
    <source>
        <dbReference type="Proteomes" id="UP001144673"/>
    </source>
</evidence>
<dbReference type="KEGG" id="amus:LMH87_004872"/>